<accession>A0A1H9S2K2</accession>
<evidence type="ECO:0000313" key="2">
    <source>
        <dbReference type="EMBL" id="SER79250.1"/>
    </source>
</evidence>
<dbReference type="InterPro" id="IPR000595">
    <property type="entry name" value="cNMP-bd_dom"/>
</dbReference>
<dbReference type="SMART" id="SM00100">
    <property type="entry name" value="cNMP"/>
    <property type="match status" value="1"/>
</dbReference>
<proteinExistence type="predicted"/>
<gene>
    <name evidence="2" type="ORF">SAMN04488559_10664</name>
</gene>
<name>A0A1H9S2K2_9LACT</name>
<reference evidence="2 3" key="1">
    <citation type="submission" date="2016-10" db="EMBL/GenBank/DDBJ databases">
        <authorList>
            <person name="de Groot N.N."/>
        </authorList>
    </citation>
    <scope>NUCLEOTIDE SEQUENCE [LARGE SCALE GENOMIC DNA]</scope>
    <source>
        <strain evidence="2 3">DSM 13760</strain>
    </source>
</reference>
<dbReference type="RefSeq" id="WP_092651528.1">
    <property type="nucleotide sequence ID" value="NZ_FOHA01000006.1"/>
</dbReference>
<dbReference type="EMBL" id="FOHA01000006">
    <property type="protein sequence ID" value="SER79250.1"/>
    <property type="molecule type" value="Genomic_DNA"/>
</dbReference>
<sequence>MNPSNALFTIFDFQLSSSHQALLTKHVELVHFASNEMILLEGETPYHLYYVISGIVRGLYSNEAGEEYTKCFATEHHFFSSEGLRTGKEASFSIECIQKCTCFKIPYTVIHQLSNEDKRIEKMIRKLYTDEVAKLEKREKMLLFSSAEKRYLHFQHIYPKLHAQVPLMYIASYIGIQSSSLSRIRKKL</sequence>
<protein>
    <submittedName>
        <fullName evidence="2">cAMP-binding domain of CRP or a regulatory subunit of cAMP-dependent protein kinases</fullName>
    </submittedName>
</protein>
<evidence type="ECO:0000259" key="1">
    <source>
        <dbReference type="PROSITE" id="PS50042"/>
    </source>
</evidence>
<keyword evidence="3" id="KW-1185">Reference proteome</keyword>
<dbReference type="Pfam" id="PF00027">
    <property type="entry name" value="cNMP_binding"/>
    <property type="match status" value="1"/>
</dbReference>
<dbReference type="OrthoDB" id="9798104at2"/>
<feature type="domain" description="Cyclic nucleotide-binding" evidence="1">
    <location>
        <begin position="11"/>
        <end position="131"/>
    </location>
</feature>
<dbReference type="Proteomes" id="UP000198948">
    <property type="component" value="Unassembled WGS sequence"/>
</dbReference>
<organism evidence="2 3">
    <name type="scientific">Isobaculum melis</name>
    <dbReference type="NCBI Taxonomy" id="142588"/>
    <lineage>
        <taxon>Bacteria</taxon>
        <taxon>Bacillati</taxon>
        <taxon>Bacillota</taxon>
        <taxon>Bacilli</taxon>
        <taxon>Lactobacillales</taxon>
        <taxon>Carnobacteriaceae</taxon>
        <taxon>Isobaculum</taxon>
    </lineage>
</organism>
<keyword evidence="2" id="KW-0808">Transferase</keyword>
<keyword evidence="2" id="KW-0418">Kinase</keyword>
<dbReference type="AlphaFoldDB" id="A0A1H9S2K2"/>
<dbReference type="Gene3D" id="2.60.120.10">
    <property type="entry name" value="Jelly Rolls"/>
    <property type="match status" value="1"/>
</dbReference>
<dbReference type="InterPro" id="IPR018490">
    <property type="entry name" value="cNMP-bd_dom_sf"/>
</dbReference>
<dbReference type="GO" id="GO:0016301">
    <property type="term" value="F:kinase activity"/>
    <property type="evidence" value="ECO:0007669"/>
    <property type="project" value="UniProtKB-KW"/>
</dbReference>
<evidence type="ECO:0000313" key="3">
    <source>
        <dbReference type="Proteomes" id="UP000198948"/>
    </source>
</evidence>
<dbReference type="STRING" id="142588.SAMN04488559_10664"/>
<dbReference type="SUPFAM" id="SSF51206">
    <property type="entry name" value="cAMP-binding domain-like"/>
    <property type="match status" value="1"/>
</dbReference>
<dbReference type="CDD" id="cd00038">
    <property type="entry name" value="CAP_ED"/>
    <property type="match status" value="1"/>
</dbReference>
<dbReference type="InterPro" id="IPR014710">
    <property type="entry name" value="RmlC-like_jellyroll"/>
</dbReference>
<dbReference type="PROSITE" id="PS50042">
    <property type="entry name" value="CNMP_BINDING_3"/>
    <property type="match status" value="1"/>
</dbReference>